<dbReference type="STRING" id="33036.HMPREF3200_00428"/>
<dbReference type="EMBL" id="LRPM01000010">
    <property type="protein sequence ID" value="KWZ78947.1"/>
    <property type="molecule type" value="Genomic_DNA"/>
</dbReference>
<dbReference type="PATRIC" id="fig|33036.3.peg.428"/>
<dbReference type="RefSeq" id="WP_060929039.1">
    <property type="nucleotide sequence ID" value="NZ_KQ955253.1"/>
</dbReference>
<dbReference type="SUPFAM" id="SSF53271">
    <property type="entry name" value="PRTase-like"/>
    <property type="match status" value="1"/>
</dbReference>
<dbReference type="PANTHER" id="PTHR47505:SF1">
    <property type="entry name" value="DNA UTILIZATION PROTEIN YHGH"/>
    <property type="match status" value="1"/>
</dbReference>
<comment type="caution">
    <text evidence="3">The sequence shown here is derived from an EMBL/GenBank/DDBJ whole genome shotgun (WGS) entry which is preliminary data.</text>
</comment>
<dbReference type="PANTHER" id="PTHR47505">
    <property type="entry name" value="DNA UTILIZATION PROTEIN YHGH"/>
    <property type="match status" value="1"/>
</dbReference>
<dbReference type="InterPro" id="IPR029057">
    <property type="entry name" value="PRTase-like"/>
</dbReference>
<dbReference type="AlphaFoldDB" id="A0A133KHF1"/>
<dbReference type="Proteomes" id="UP000070383">
    <property type="component" value="Unassembled WGS sequence"/>
</dbReference>
<accession>A0A133KHF1</accession>
<dbReference type="InterPro" id="IPR000836">
    <property type="entry name" value="PRTase_dom"/>
</dbReference>
<dbReference type="InterPro" id="IPR051910">
    <property type="entry name" value="ComF/GntX_DNA_util-trans"/>
</dbReference>
<keyword evidence="4" id="KW-1185">Reference proteome</keyword>
<evidence type="ECO:0000259" key="2">
    <source>
        <dbReference type="Pfam" id="PF00156"/>
    </source>
</evidence>
<evidence type="ECO:0000313" key="3">
    <source>
        <dbReference type="EMBL" id="KWZ78947.1"/>
    </source>
</evidence>
<reference evidence="4" key="1">
    <citation type="submission" date="2016-01" db="EMBL/GenBank/DDBJ databases">
        <authorList>
            <person name="Mitreva M."/>
            <person name="Pepin K.H."/>
            <person name="Mihindukulasuriya K.A."/>
            <person name="Fulton R."/>
            <person name="Fronick C."/>
            <person name="O'Laughlin M."/>
            <person name="Miner T."/>
            <person name="Herter B."/>
            <person name="Rosa B.A."/>
            <person name="Cordes M."/>
            <person name="Tomlinson C."/>
            <person name="Wollam A."/>
            <person name="Palsikar V.B."/>
            <person name="Mardis E.R."/>
            <person name="Wilson R.K."/>
        </authorList>
    </citation>
    <scope>NUCLEOTIDE SEQUENCE [LARGE SCALE GENOMIC DNA]</scope>
    <source>
        <strain evidence="4">MJR8151</strain>
    </source>
</reference>
<dbReference type="OrthoDB" id="9779910at2"/>
<evidence type="ECO:0000256" key="1">
    <source>
        <dbReference type="ARBA" id="ARBA00008007"/>
    </source>
</evidence>
<name>A0A133KHF1_9FIRM</name>
<feature type="domain" description="Phosphoribosyltransferase" evidence="2">
    <location>
        <begin position="120"/>
        <end position="201"/>
    </location>
</feature>
<gene>
    <name evidence="3" type="ORF">HMPREF3200_00428</name>
</gene>
<evidence type="ECO:0000313" key="4">
    <source>
        <dbReference type="Proteomes" id="UP000070383"/>
    </source>
</evidence>
<comment type="similarity">
    <text evidence="1">Belongs to the ComF/GntX family.</text>
</comment>
<organism evidence="3 4">
    <name type="scientific">Anaerococcus tetradius</name>
    <dbReference type="NCBI Taxonomy" id="33036"/>
    <lineage>
        <taxon>Bacteria</taxon>
        <taxon>Bacillati</taxon>
        <taxon>Bacillota</taxon>
        <taxon>Tissierellia</taxon>
        <taxon>Tissierellales</taxon>
        <taxon>Peptoniphilaceae</taxon>
        <taxon>Anaerococcus</taxon>
    </lineage>
</organism>
<protein>
    <submittedName>
        <fullName evidence="3">ComF family protein</fullName>
    </submittedName>
</protein>
<sequence length="207" mass="23849">MIDLLFLDKGICYACQREEIVKYNLCQSCLDKLDYLANEFKVSGNTCYSIYFYNDFMKKLIGSYKFNRNTSLADTFARMAVDFIREKSLTNFDYILASPSSRKTLNHRGFDHIGLIVDYISRELNIEKLDDFKKIKNTRAQHTLTKEERIDNLSGAFSLDRDIEGARILLVDDLITTANTVLEIIRELKKRKASEVVSLAIASERGN</sequence>
<dbReference type="Gene3D" id="3.40.50.2020">
    <property type="match status" value="1"/>
</dbReference>
<dbReference type="Pfam" id="PF00156">
    <property type="entry name" value="Pribosyltran"/>
    <property type="match status" value="1"/>
</dbReference>
<dbReference type="CDD" id="cd06223">
    <property type="entry name" value="PRTases_typeI"/>
    <property type="match status" value="1"/>
</dbReference>
<proteinExistence type="inferred from homology"/>